<dbReference type="OrthoDB" id="4265717at2"/>
<comment type="caution">
    <text evidence="2">The sequence shown here is derived from an EMBL/GenBank/DDBJ whole genome shotgun (WGS) entry which is preliminary data.</text>
</comment>
<dbReference type="EMBL" id="MLIK01000019">
    <property type="protein sequence ID" value="OHU21254.1"/>
    <property type="molecule type" value="Genomic_DNA"/>
</dbReference>
<dbReference type="Gene3D" id="3.40.50.880">
    <property type="match status" value="1"/>
</dbReference>
<dbReference type="PANTHER" id="PTHR43130:SF2">
    <property type="entry name" value="DJ-1_PFPI DOMAIN-CONTAINING PROTEIN"/>
    <property type="match status" value="1"/>
</dbReference>
<evidence type="ECO:0000259" key="1">
    <source>
        <dbReference type="Pfam" id="PF01965"/>
    </source>
</evidence>
<dbReference type="InterPro" id="IPR029062">
    <property type="entry name" value="Class_I_gatase-like"/>
</dbReference>
<accession>A0A1S1L339</accession>
<dbReference type="RefSeq" id="WP_070937721.1">
    <property type="nucleotide sequence ID" value="NZ_MLIK01000019.1"/>
</dbReference>
<evidence type="ECO:0000313" key="3">
    <source>
        <dbReference type="Proteomes" id="UP000179616"/>
    </source>
</evidence>
<dbReference type="Pfam" id="PF01965">
    <property type="entry name" value="DJ-1_PfpI"/>
    <property type="match status" value="1"/>
</dbReference>
<dbReference type="GeneID" id="57167387"/>
<evidence type="ECO:0000313" key="2">
    <source>
        <dbReference type="EMBL" id="OHU21254.1"/>
    </source>
</evidence>
<proteinExistence type="predicted"/>
<dbReference type="PANTHER" id="PTHR43130">
    <property type="entry name" value="ARAC-FAMILY TRANSCRIPTIONAL REGULATOR"/>
    <property type="match status" value="1"/>
</dbReference>
<name>A0A1S1L339_9MYCO</name>
<gene>
    <name evidence="2" type="ORF">BKG76_11305</name>
</gene>
<sequence>MTQIALVLFPGFTALDLVGPYEVLRFLPEAEVRFVWHEVGPITADSGALVLGATHTFEETQCPDIVVVPGGNTSVAVHARDEVLLSWLRSANSQATWTTSVCGGSLILAAAGLLEGCRATSHWQGLQLLRPFGAIPIDNERIVHEGNIVTCAGVSAGIDLALWIAREVGGSNRAEAIQLAIEYDPMPPLDSGHFNKASLEAKTTARALLARESVNGPQIRAITALLWRQALGSVRQRAQKRGWVRA</sequence>
<dbReference type="SUPFAM" id="SSF52317">
    <property type="entry name" value="Class I glutamine amidotransferase-like"/>
    <property type="match status" value="1"/>
</dbReference>
<protein>
    <submittedName>
        <fullName evidence="2">Glutamine amidotransferase</fullName>
    </submittedName>
</protein>
<dbReference type="GO" id="GO:0016740">
    <property type="term" value="F:transferase activity"/>
    <property type="evidence" value="ECO:0007669"/>
    <property type="project" value="UniProtKB-KW"/>
</dbReference>
<feature type="domain" description="DJ-1/PfpI" evidence="1">
    <location>
        <begin position="3"/>
        <end position="165"/>
    </location>
</feature>
<dbReference type="CDD" id="cd03139">
    <property type="entry name" value="GATase1_PfpI_2"/>
    <property type="match status" value="1"/>
</dbReference>
<keyword evidence="2" id="KW-0808">Transferase</keyword>
<dbReference type="GO" id="GO:0006355">
    <property type="term" value="P:regulation of DNA-templated transcription"/>
    <property type="evidence" value="ECO:0007669"/>
    <property type="project" value="TreeGrafter"/>
</dbReference>
<dbReference type="Proteomes" id="UP000179616">
    <property type="component" value="Unassembled WGS sequence"/>
</dbReference>
<reference evidence="2 3" key="1">
    <citation type="submission" date="2016-10" db="EMBL/GenBank/DDBJ databases">
        <title>Evaluation of Human, Veterinary and Environmental Mycobacterium chelonae Isolates by Core Genome Phylogenomic Analysis, Targeted Gene Comparison, and Anti-microbial Susceptibility Patterns: A Tale of Mistaken Identities.</title>
        <authorList>
            <person name="Fogelson S.B."/>
            <person name="Camus A.C."/>
            <person name="Lorenz W."/>
            <person name="Vasireddy R."/>
            <person name="Vasireddy S."/>
            <person name="Smith T."/>
            <person name="Brown-Elliott B.A."/>
            <person name="Wallace R.J.Jr."/>
            <person name="Hasan N.A."/>
            <person name="Reischl U."/>
            <person name="Sanchez S."/>
        </authorList>
    </citation>
    <scope>NUCLEOTIDE SEQUENCE [LARGE SCALE GENOMIC DNA]</scope>
    <source>
        <strain evidence="2 3">1559</strain>
    </source>
</reference>
<dbReference type="InterPro" id="IPR052158">
    <property type="entry name" value="INH-QAR"/>
</dbReference>
<keyword evidence="2" id="KW-0315">Glutamine amidotransferase</keyword>
<dbReference type="STRING" id="948102.BKG76_11305"/>
<organism evidence="2 3">
    <name type="scientific">Mycobacteroides franklinii</name>
    <dbReference type="NCBI Taxonomy" id="948102"/>
    <lineage>
        <taxon>Bacteria</taxon>
        <taxon>Bacillati</taxon>
        <taxon>Actinomycetota</taxon>
        <taxon>Actinomycetes</taxon>
        <taxon>Mycobacteriales</taxon>
        <taxon>Mycobacteriaceae</taxon>
        <taxon>Mycobacteroides</taxon>
    </lineage>
</organism>
<dbReference type="AlphaFoldDB" id="A0A1S1L339"/>
<dbReference type="InterPro" id="IPR002818">
    <property type="entry name" value="DJ-1/PfpI"/>
</dbReference>